<keyword evidence="8" id="KW-1185">Reference proteome</keyword>
<evidence type="ECO:0000256" key="1">
    <source>
        <dbReference type="ARBA" id="ARBA00004370"/>
    </source>
</evidence>
<dbReference type="InterPro" id="IPR027094">
    <property type="entry name" value="Mitofusin_fam"/>
</dbReference>
<organism evidence="7 8">
    <name type="scientific">Paenibacillus nanensis</name>
    <dbReference type="NCBI Taxonomy" id="393251"/>
    <lineage>
        <taxon>Bacteria</taxon>
        <taxon>Bacillati</taxon>
        <taxon>Bacillota</taxon>
        <taxon>Bacilli</taxon>
        <taxon>Bacillales</taxon>
        <taxon>Paenibacillaceae</taxon>
        <taxon>Paenibacillus</taxon>
    </lineage>
</organism>
<dbReference type="Pfam" id="PF00350">
    <property type="entry name" value="Dynamin_N"/>
    <property type="match status" value="1"/>
</dbReference>
<dbReference type="InterPro" id="IPR027417">
    <property type="entry name" value="P-loop_NTPase"/>
</dbReference>
<evidence type="ECO:0000259" key="6">
    <source>
        <dbReference type="Pfam" id="PF00350"/>
    </source>
</evidence>
<evidence type="ECO:0000256" key="3">
    <source>
        <dbReference type="ARBA" id="ARBA00022801"/>
    </source>
</evidence>
<dbReference type="GO" id="GO:0003924">
    <property type="term" value="F:GTPase activity"/>
    <property type="evidence" value="ECO:0007669"/>
    <property type="project" value="InterPro"/>
</dbReference>
<comment type="subcellular location">
    <subcellularLocation>
        <location evidence="1">Membrane</location>
    </subcellularLocation>
</comment>
<dbReference type="SUPFAM" id="SSF52540">
    <property type="entry name" value="P-loop containing nucleoside triphosphate hydrolases"/>
    <property type="match status" value="1"/>
</dbReference>
<dbReference type="GO" id="GO:0016020">
    <property type="term" value="C:membrane"/>
    <property type="evidence" value="ECO:0007669"/>
    <property type="project" value="UniProtKB-SubCell"/>
</dbReference>
<dbReference type="AlphaFoldDB" id="A0A3A1VQE8"/>
<proteinExistence type="predicted"/>
<evidence type="ECO:0000313" key="7">
    <source>
        <dbReference type="EMBL" id="RIX59710.1"/>
    </source>
</evidence>
<evidence type="ECO:0000256" key="5">
    <source>
        <dbReference type="ARBA" id="ARBA00023136"/>
    </source>
</evidence>
<comment type="caution">
    <text evidence="7">The sequence shown here is derived from an EMBL/GenBank/DDBJ whole genome shotgun (WGS) entry which is preliminary data.</text>
</comment>
<dbReference type="RefSeq" id="WP_119598542.1">
    <property type="nucleotide sequence ID" value="NZ_QXQA01000002.1"/>
</dbReference>
<accession>A0A3A1VQE8</accession>
<protein>
    <recommendedName>
        <fullName evidence="6">Dynamin N-terminal domain-containing protein</fullName>
    </recommendedName>
</protein>
<keyword evidence="5" id="KW-0472">Membrane</keyword>
<name>A0A3A1VQE8_9BACL</name>
<keyword evidence="4" id="KW-0342">GTP-binding</keyword>
<sequence>MSISGFQVMIIAESMHVAIPPYFYYDEGYIQVGRQVEQAIDLYPFSIYHIYDENDRARLEAYAQTLQEFAHRMIGPKPYVIQLDAPQPALQRVLEDKLAGSSVKVQAPDSDTHAPKLPELRRHLVAALTNRLVRQYELDGVSHARIERMILLRIRHYTRDLLEKGHTCVAMKLVERGEVRAIRFEFGCEEVTTAAKVIELMKRSDASADDYTQMLYELYEDNYKVTFISPFSYGKSTLINGLLGEQLLKADIRAETAIITKVVSADAYRLFVKYDDGRIVMQSFETYMELSLKLQEFTGVRSEEAPVEVQIHHRSEAFRGLTVIDAPGLNSRHADHNQKANEALDMSDLVLFLKSPSHIGESHFTKQMEEFLQFIRGRNKRYGYVLSKLDMFSDDYELIMNEMEIVLKQIDPDYKMDQVFFVSGYFALYGKLLRDDKIELDQVRRKKEIFALEGDDIYAGRSLEMHHCQALIGFSQIEQLETFILARGRMNHAADELRLDRREPAAAGVAEHA</sequence>
<evidence type="ECO:0000256" key="4">
    <source>
        <dbReference type="ARBA" id="ARBA00023134"/>
    </source>
</evidence>
<keyword evidence="3" id="KW-0378">Hydrolase</keyword>
<dbReference type="PANTHER" id="PTHR10465:SF0">
    <property type="entry name" value="SARCALUMENIN"/>
    <property type="match status" value="1"/>
</dbReference>
<dbReference type="EMBL" id="QXQA01000002">
    <property type="protein sequence ID" value="RIX59710.1"/>
    <property type="molecule type" value="Genomic_DNA"/>
</dbReference>
<feature type="domain" description="Dynamin N-terminal" evidence="6">
    <location>
        <begin position="227"/>
        <end position="358"/>
    </location>
</feature>
<evidence type="ECO:0000256" key="2">
    <source>
        <dbReference type="ARBA" id="ARBA00022741"/>
    </source>
</evidence>
<gene>
    <name evidence="7" type="ORF">D3P08_06175</name>
</gene>
<dbReference type="InterPro" id="IPR045063">
    <property type="entry name" value="Dynamin_N"/>
</dbReference>
<dbReference type="Gene3D" id="3.40.50.300">
    <property type="entry name" value="P-loop containing nucleotide triphosphate hydrolases"/>
    <property type="match status" value="1"/>
</dbReference>
<dbReference type="GO" id="GO:0005525">
    <property type="term" value="F:GTP binding"/>
    <property type="evidence" value="ECO:0007669"/>
    <property type="project" value="UniProtKB-KW"/>
</dbReference>
<evidence type="ECO:0000313" key="8">
    <source>
        <dbReference type="Proteomes" id="UP000266482"/>
    </source>
</evidence>
<dbReference type="PANTHER" id="PTHR10465">
    <property type="entry name" value="TRANSMEMBRANE GTPASE FZO1"/>
    <property type="match status" value="1"/>
</dbReference>
<dbReference type="Proteomes" id="UP000266482">
    <property type="component" value="Unassembled WGS sequence"/>
</dbReference>
<dbReference type="OrthoDB" id="9816479at2"/>
<reference evidence="7 8" key="1">
    <citation type="submission" date="2018-09" db="EMBL/GenBank/DDBJ databases">
        <title>Paenibacillus aracenensis nov. sp. isolated from a cave in southern Spain.</title>
        <authorList>
            <person name="Jurado V."/>
            <person name="Gutierrez-Patricio S."/>
            <person name="Gonzalez-Pimentel J.L."/>
            <person name="Miller A.Z."/>
            <person name="Laiz L."/>
            <person name="Saiz-Jimenez C."/>
        </authorList>
    </citation>
    <scope>NUCLEOTIDE SEQUENCE [LARGE SCALE GENOMIC DNA]</scope>
    <source>
        <strain evidence="7 8">DSM 22867</strain>
    </source>
</reference>
<keyword evidence="2" id="KW-0547">Nucleotide-binding</keyword>